<dbReference type="InterPro" id="IPR014774">
    <property type="entry name" value="KaiC-like_dom"/>
</dbReference>
<evidence type="ECO:0000313" key="7">
    <source>
        <dbReference type="EMBL" id="MAG21850.1"/>
    </source>
</evidence>
<name>A0A2D6M0A1_9ARCH</name>
<evidence type="ECO:0000259" key="6">
    <source>
        <dbReference type="PROSITE" id="PS51146"/>
    </source>
</evidence>
<keyword evidence="5" id="KW-0067">ATP-binding</keyword>
<dbReference type="Gene3D" id="3.40.50.300">
    <property type="entry name" value="P-loop containing nucleotide triphosphate hydrolases"/>
    <property type="match status" value="1"/>
</dbReference>
<proteinExistence type="predicted"/>
<evidence type="ECO:0000313" key="8">
    <source>
        <dbReference type="Proteomes" id="UP000226592"/>
    </source>
</evidence>
<dbReference type="InterPro" id="IPR027417">
    <property type="entry name" value="P-loop_NTPase"/>
</dbReference>
<dbReference type="GO" id="GO:0008531">
    <property type="term" value="F:riboflavin kinase activity"/>
    <property type="evidence" value="ECO:0007669"/>
    <property type="project" value="InterPro"/>
</dbReference>
<dbReference type="AlphaFoldDB" id="A0A2D6M0A1"/>
<dbReference type="Pfam" id="PF06745">
    <property type="entry name" value="ATPase"/>
    <property type="match status" value="1"/>
</dbReference>
<evidence type="ECO:0000256" key="3">
    <source>
        <dbReference type="ARBA" id="ARBA00022679"/>
    </source>
</evidence>
<dbReference type="InterPro" id="IPR010624">
    <property type="entry name" value="KaiC_dom"/>
</dbReference>
<dbReference type="SUPFAM" id="SSF52540">
    <property type="entry name" value="P-loop containing nucleoside triphosphate hydrolases"/>
    <property type="match status" value="1"/>
</dbReference>
<dbReference type="PROSITE" id="PS51146">
    <property type="entry name" value="KAIC"/>
    <property type="match status" value="1"/>
</dbReference>
<keyword evidence="4" id="KW-0547">Nucleotide-binding</keyword>
<evidence type="ECO:0000256" key="5">
    <source>
        <dbReference type="ARBA" id="ARBA00022840"/>
    </source>
</evidence>
<feature type="domain" description="KaiC" evidence="6">
    <location>
        <begin position="20"/>
        <end position="265"/>
    </location>
</feature>
<evidence type="ECO:0000256" key="4">
    <source>
        <dbReference type="ARBA" id="ARBA00022741"/>
    </source>
</evidence>
<dbReference type="InterPro" id="IPR023602">
    <property type="entry name" value="Riboflavin_kinase_CTP-dep"/>
</dbReference>
<protein>
    <recommendedName>
        <fullName evidence="6">KaiC domain-containing protein</fullName>
    </recommendedName>
</protein>
<dbReference type="GO" id="GO:0005524">
    <property type="term" value="F:ATP binding"/>
    <property type="evidence" value="ECO:0007669"/>
    <property type="project" value="UniProtKB-KW"/>
</dbReference>
<dbReference type="Proteomes" id="UP000226592">
    <property type="component" value="Unassembled WGS sequence"/>
</dbReference>
<dbReference type="PANTHER" id="PTHR43637:SF2">
    <property type="entry name" value="PROTEIN GVPD 1"/>
    <property type="match status" value="1"/>
</dbReference>
<gene>
    <name evidence="7" type="ORF">CL943_00905</name>
</gene>
<keyword evidence="1" id="KW-0285">Flavoprotein</keyword>
<dbReference type="PRINTS" id="PR01874">
    <property type="entry name" value="DNAREPAIRADA"/>
</dbReference>
<dbReference type="SUPFAM" id="SSF82114">
    <property type="entry name" value="Riboflavin kinase-like"/>
    <property type="match status" value="1"/>
</dbReference>
<organism evidence="7 8">
    <name type="scientific">Candidatus Iainarchaeum sp</name>
    <dbReference type="NCBI Taxonomy" id="3101447"/>
    <lineage>
        <taxon>Archaea</taxon>
        <taxon>Candidatus Iainarchaeota</taxon>
        <taxon>Candidatus Iainarchaeia</taxon>
        <taxon>Candidatus Iainarchaeales</taxon>
        <taxon>Candidatus Iainarchaeaceae</taxon>
        <taxon>Candidatus Iainarchaeum</taxon>
    </lineage>
</organism>
<sequence length="395" mass="44379">MTSSIIDRAKGSIPKSNSIEVLPTRVSSFDKLIVDHGLERGSTTLISGGAGTGKTTFCLQSLYHGAMNGEKGVFISFEENINKIKHHMLKNYGWDFDKLEKEGKLAMVKMDPAKIARMVEGTLAKRVGTLRIQPKQMKLPLKPDRICVDSLSALSIAFADERSYRKYVRELFEFLEGYNSVNLVIGETEQNPDVYSRTGVEEFLADGVIVFYNTKDFGRRKRALEILKLRSSNHVENTINYKLGSDGMQLLLKEEWEQGRLLGTKPLDSMTGRAKAGLKEGAYYISQKGYQTQFVEKLGFKAYPGTLNLTVEEDVLADFLSKIKKIKIKGFDANNRTFGNLVAYNVLVEGKEKAALIFPERSTHGRDEIEVIAAISLRDKFKLKDGRKVKLSKIK</sequence>
<evidence type="ECO:0000256" key="1">
    <source>
        <dbReference type="ARBA" id="ARBA00022630"/>
    </source>
</evidence>
<dbReference type="Gene3D" id="2.40.30.30">
    <property type="entry name" value="Riboflavin kinase-like"/>
    <property type="match status" value="1"/>
</dbReference>
<keyword evidence="2" id="KW-0288">FMN</keyword>
<dbReference type="Pfam" id="PF01982">
    <property type="entry name" value="CTP-dep_RFKase"/>
    <property type="match status" value="1"/>
</dbReference>
<dbReference type="EMBL" id="NZBU01000003">
    <property type="protein sequence ID" value="MAG21850.1"/>
    <property type="molecule type" value="Genomic_DNA"/>
</dbReference>
<keyword evidence="3" id="KW-0808">Transferase</keyword>
<dbReference type="InterPro" id="IPR023465">
    <property type="entry name" value="Riboflavin_kinase_dom_sf"/>
</dbReference>
<evidence type="ECO:0000256" key="2">
    <source>
        <dbReference type="ARBA" id="ARBA00022643"/>
    </source>
</evidence>
<accession>A0A2D6M0A1</accession>
<dbReference type="PANTHER" id="PTHR43637">
    <property type="entry name" value="UPF0273 PROTEIN TM_0370"/>
    <property type="match status" value="1"/>
</dbReference>
<dbReference type="GO" id="GO:0009231">
    <property type="term" value="P:riboflavin biosynthetic process"/>
    <property type="evidence" value="ECO:0007669"/>
    <property type="project" value="InterPro"/>
</dbReference>
<reference evidence="8" key="1">
    <citation type="submission" date="2017-09" db="EMBL/GenBank/DDBJ databases">
        <title>The Reconstruction of 2,631 Draft Metagenome-Assembled Genomes from the Global Oceans.</title>
        <authorList>
            <person name="Tully B.J."/>
            <person name="Graham E.D."/>
            <person name="Heidelberg J.F."/>
        </authorList>
    </citation>
    <scope>NUCLEOTIDE SEQUENCE [LARGE SCALE GENOMIC DNA]</scope>
</reference>
<comment type="caution">
    <text evidence="7">The sequence shown here is derived from an EMBL/GenBank/DDBJ whole genome shotgun (WGS) entry which is preliminary data.</text>
</comment>